<dbReference type="EMBL" id="BART01037496">
    <property type="protein sequence ID" value="GAH08135.1"/>
    <property type="molecule type" value="Genomic_DNA"/>
</dbReference>
<comment type="caution">
    <text evidence="1">The sequence shown here is derived from an EMBL/GenBank/DDBJ whole genome shotgun (WGS) entry which is preliminary data.</text>
</comment>
<protein>
    <submittedName>
        <fullName evidence="1">Uncharacterized protein</fullName>
    </submittedName>
</protein>
<sequence>ELKEKMKNDVIEYETKHGIDVNYKTFSVTLTDNNDNTIGVLHAFWILLTEYKCCKISYV</sequence>
<feature type="non-terminal residue" evidence="1">
    <location>
        <position position="1"/>
    </location>
</feature>
<gene>
    <name evidence="1" type="ORF">S01H4_62706</name>
</gene>
<accession>X1DIM4</accession>
<dbReference type="AlphaFoldDB" id="X1DIM4"/>
<reference evidence="1" key="1">
    <citation type="journal article" date="2014" name="Front. Microbiol.">
        <title>High frequency of phylogenetically diverse reductive dehalogenase-homologous genes in deep subseafloor sedimentary metagenomes.</title>
        <authorList>
            <person name="Kawai M."/>
            <person name="Futagami T."/>
            <person name="Toyoda A."/>
            <person name="Takaki Y."/>
            <person name="Nishi S."/>
            <person name="Hori S."/>
            <person name="Arai W."/>
            <person name="Tsubouchi T."/>
            <person name="Morono Y."/>
            <person name="Uchiyama I."/>
            <person name="Ito T."/>
            <person name="Fujiyama A."/>
            <person name="Inagaki F."/>
            <person name="Takami H."/>
        </authorList>
    </citation>
    <scope>NUCLEOTIDE SEQUENCE</scope>
    <source>
        <strain evidence="1">Expedition CK06-06</strain>
    </source>
</reference>
<name>X1DIM4_9ZZZZ</name>
<organism evidence="1">
    <name type="scientific">marine sediment metagenome</name>
    <dbReference type="NCBI Taxonomy" id="412755"/>
    <lineage>
        <taxon>unclassified sequences</taxon>
        <taxon>metagenomes</taxon>
        <taxon>ecological metagenomes</taxon>
    </lineage>
</organism>
<proteinExistence type="predicted"/>
<evidence type="ECO:0000313" key="1">
    <source>
        <dbReference type="EMBL" id="GAH08135.1"/>
    </source>
</evidence>